<evidence type="ECO:0000313" key="5">
    <source>
        <dbReference type="Proteomes" id="UP000053257"/>
    </source>
</evidence>
<dbReference type="PROSITE" id="PS00028">
    <property type="entry name" value="ZINC_FINGER_C2H2_1"/>
    <property type="match status" value="1"/>
</dbReference>
<dbReference type="PROSITE" id="PS50157">
    <property type="entry name" value="ZINC_FINGER_C2H2_2"/>
    <property type="match status" value="1"/>
</dbReference>
<keyword evidence="1" id="KW-0863">Zinc-finger</keyword>
<name>A0A0C3S1Z5_PHLG1</name>
<gene>
    <name evidence="4" type="ORF">PHLGIDRAFT_238039</name>
</gene>
<feature type="compositionally biased region" description="Polar residues" evidence="2">
    <location>
        <begin position="229"/>
        <end position="264"/>
    </location>
</feature>
<accession>A0A0C3S1Z5</accession>
<dbReference type="Pfam" id="PF00096">
    <property type="entry name" value="zf-C2H2"/>
    <property type="match status" value="1"/>
</dbReference>
<dbReference type="AlphaFoldDB" id="A0A0C3S1Z5"/>
<feature type="domain" description="C2H2-type" evidence="3">
    <location>
        <begin position="313"/>
        <end position="340"/>
    </location>
</feature>
<keyword evidence="1" id="KW-0479">Metal-binding</keyword>
<dbReference type="Proteomes" id="UP000053257">
    <property type="component" value="Unassembled WGS sequence"/>
</dbReference>
<keyword evidence="1" id="KW-0862">Zinc</keyword>
<dbReference type="HOGENOM" id="CLU_756726_0_0_1"/>
<dbReference type="OrthoDB" id="8922241at2759"/>
<reference evidence="4 5" key="1">
    <citation type="journal article" date="2014" name="PLoS Genet.">
        <title>Analysis of the Phlebiopsis gigantea genome, transcriptome and secretome provides insight into its pioneer colonization strategies of wood.</title>
        <authorList>
            <person name="Hori C."/>
            <person name="Ishida T."/>
            <person name="Igarashi K."/>
            <person name="Samejima M."/>
            <person name="Suzuki H."/>
            <person name="Master E."/>
            <person name="Ferreira P."/>
            <person name="Ruiz-Duenas F.J."/>
            <person name="Held B."/>
            <person name="Canessa P."/>
            <person name="Larrondo L.F."/>
            <person name="Schmoll M."/>
            <person name="Druzhinina I.S."/>
            <person name="Kubicek C.P."/>
            <person name="Gaskell J.A."/>
            <person name="Kersten P."/>
            <person name="St John F."/>
            <person name="Glasner J."/>
            <person name="Sabat G."/>
            <person name="Splinter BonDurant S."/>
            <person name="Syed K."/>
            <person name="Yadav J."/>
            <person name="Mgbeahuruike A.C."/>
            <person name="Kovalchuk A."/>
            <person name="Asiegbu F.O."/>
            <person name="Lackner G."/>
            <person name="Hoffmeister D."/>
            <person name="Rencoret J."/>
            <person name="Gutierrez A."/>
            <person name="Sun H."/>
            <person name="Lindquist E."/>
            <person name="Barry K."/>
            <person name="Riley R."/>
            <person name="Grigoriev I.V."/>
            <person name="Henrissat B."/>
            <person name="Kues U."/>
            <person name="Berka R.M."/>
            <person name="Martinez A.T."/>
            <person name="Covert S.F."/>
            <person name="Blanchette R.A."/>
            <person name="Cullen D."/>
        </authorList>
    </citation>
    <scope>NUCLEOTIDE SEQUENCE [LARGE SCALE GENOMIC DNA]</scope>
    <source>
        <strain evidence="4 5">11061_1 CR5-6</strain>
    </source>
</reference>
<sequence length="414" mass="45053">MSSSSYFNFFDQGTQATSVPYSAHTDAPIYGEKISMIRNDERRTSQNPVKPIFSKEQIQKRLVHGRSSEGCQLNSSTSFGPNFPFASEDGAYGAAFDLDTPPLEQSISPVANGTLSTGAYTASRQTKSVVNTWLSSLRTSSSAPDAQTMNLDWPTPDPYEDLGSDADAEGETDLEFEQEDTPGFTNLSAPDAQTMTLGCPTPDQYGYPGSDVDAEDETDSEFEREDSPGFTSETDDYSQSQQTASCTGKSSTPSIRTLRSQKAGSSFAHVSAGVQRTRPSSRKTGGKPYSVPSRTKQVPGPFVKLFPSVRKSGRCPLCPETVRRPDDLDRHYRGHFQSPPTAICNGVRIERAAEYGIDVATSEVEEFDGVFRVGVYCRAAFTRKDALVRHLKNPKFPCVGDIIPAAAYAGIKDL</sequence>
<feature type="compositionally biased region" description="Acidic residues" evidence="2">
    <location>
        <begin position="212"/>
        <end position="224"/>
    </location>
</feature>
<evidence type="ECO:0000256" key="1">
    <source>
        <dbReference type="PROSITE-ProRule" id="PRU00042"/>
    </source>
</evidence>
<dbReference type="InterPro" id="IPR013087">
    <property type="entry name" value="Znf_C2H2_type"/>
</dbReference>
<feature type="compositionally biased region" description="Polar residues" evidence="2">
    <location>
        <begin position="183"/>
        <end position="196"/>
    </location>
</feature>
<feature type="compositionally biased region" description="Polar residues" evidence="2">
    <location>
        <begin position="139"/>
        <end position="150"/>
    </location>
</feature>
<dbReference type="STRING" id="745531.A0A0C3S1Z5"/>
<dbReference type="GO" id="GO:0008270">
    <property type="term" value="F:zinc ion binding"/>
    <property type="evidence" value="ECO:0007669"/>
    <property type="project" value="UniProtKB-KW"/>
</dbReference>
<organism evidence="4 5">
    <name type="scientific">Phlebiopsis gigantea (strain 11061_1 CR5-6)</name>
    <name type="common">White-rot fungus</name>
    <name type="synonym">Peniophora gigantea</name>
    <dbReference type="NCBI Taxonomy" id="745531"/>
    <lineage>
        <taxon>Eukaryota</taxon>
        <taxon>Fungi</taxon>
        <taxon>Dikarya</taxon>
        <taxon>Basidiomycota</taxon>
        <taxon>Agaricomycotina</taxon>
        <taxon>Agaricomycetes</taxon>
        <taxon>Polyporales</taxon>
        <taxon>Phanerochaetaceae</taxon>
        <taxon>Phlebiopsis</taxon>
    </lineage>
</organism>
<dbReference type="EMBL" id="KN840614">
    <property type="protein sequence ID" value="KIP03482.1"/>
    <property type="molecule type" value="Genomic_DNA"/>
</dbReference>
<evidence type="ECO:0000313" key="4">
    <source>
        <dbReference type="EMBL" id="KIP03482.1"/>
    </source>
</evidence>
<feature type="region of interest" description="Disordered" evidence="2">
    <location>
        <begin position="139"/>
        <end position="296"/>
    </location>
</feature>
<evidence type="ECO:0000256" key="2">
    <source>
        <dbReference type="SAM" id="MobiDB-lite"/>
    </source>
</evidence>
<feature type="compositionally biased region" description="Acidic residues" evidence="2">
    <location>
        <begin position="158"/>
        <end position="180"/>
    </location>
</feature>
<protein>
    <recommendedName>
        <fullName evidence="3">C2H2-type domain-containing protein</fullName>
    </recommendedName>
</protein>
<keyword evidence="5" id="KW-1185">Reference proteome</keyword>
<evidence type="ECO:0000259" key="3">
    <source>
        <dbReference type="PROSITE" id="PS50157"/>
    </source>
</evidence>
<proteinExistence type="predicted"/>